<protein>
    <submittedName>
        <fullName evidence="1">Uncharacterized protein</fullName>
    </submittedName>
</protein>
<proteinExistence type="predicted"/>
<evidence type="ECO:0000313" key="1">
    <source>
        <dbReference type="EMBL" id="GBC01975.1"/>
    </source>
</evidence>
<comment type="caution">
    <text evidence="1">The sequence shown here is derived from an EMBL/GenBank/DDBJ whole genome shotgun (WGS) entry which is preliminary data.</text>
</comment>
<name>A0A2Z6RUL5_9GLOM</name>
<evidence type="ECO:0000313" key="2">
    <source>
        <dbReference type="Proteomes" id="UP000247702"/>
    </source>
</evidence>
<dbReference type="AlphaFoldDB" id="A0A2Z6RUL5"/>
<gene>
    <name evidence="1" type="ORF">RclHR1_00440041</name>
</gene>
<dbReference type="Proteomes" id="UP000247702">
    <property type="component" value="Unassembled WGS sequence"/>
</dbReference>
<sequence length="254" mass="28199">MTQKDLTTHLIDENAPQFELCIDDILRRIRNMGPVVDSNEAMRCEYISIILHTAVSLLEDLIITFQANIIGEENTGRVDYAIISESLEEIICITEGKPFQATLGVCQNLLQCRSACDVSISIFLLVKVDNGTEGIYSTSRTGYRIPLTADVLEDSTELRKNPIQVVLAFVFIEKHFLCFSDGCTVNICGINGIRSILTAPVLYLVTSFTAHDESVSDYDDVNEENVDSDGDEFEGDLRLETTNSSEPRAVIFAV</sequence>
<reference evidence="1 2" key="1">
    <citation type="submission" date="2017-11" db="EMBL/GenBank/DDBJ databases">
        <title>The genome of Rhizophagus clarus HR1 reveals common genetic basis of auxotrophy among arbuscular mycorrhizal fungi.</title>
        <authorList>
            <person name="Kobayashi Y."/>
        </authorList>
    </citation>
    <scope>NUCLEOTIDE SEQUENCE [LARGE SCALE GENOMIC DNA]</scope>
    <source>
        <strain evidence="1 2">HR1</strain>
    </source>
</reference>
<dbReference type="EMBL" id="BEXD01003779">
    <property type="protein sequence ID" value="GBC01975.1"/>
    <property type="molecule type" value="Genomic_DNA"/>
</dbReference>
<organism evidence="1 2">
    <name type="scientific">Rhizophagus clarus</name>
    <dbReference type="NCBI Taxonomy" id="94130"/>
    <lineage>
        <taxon>Eukaryota</taxon>
        <taxon>Fungi</taxon>
        <taxon>Fungi incertae sedis</taxon>
        <taxon>Mucoromycota</taxon>
        <taxon>Glomeromycotina</taxon>
        <taxon>Glomeromycetes</taxon>
        <taxon>Glomerales</taxon>
        <taxon>Glomeraceae</taxon>
        <taxon>Rhizophagus</taxon>
    </lineage>
</organism>
<keyword evidence="2" id="KW-1185">Reference proteome</keyword>
<accession>A0A2Z6RUL5</accession>